<gene>
    <name evidence="2" type="ORF">SO802_013544</name>
</gene>
<dbReference type="GO" id="GO:0006952">
    <property type="term" value="P:defense response"/>
    <property type="evidence" value="ECO:0007669"/>
    <property type="project" value="InterPro"/>
</dbReference>
<organism evidence="2 3">
    <name type="scientific">Lithocarpus litseifolius</name>
    <dbReference type="NCBI Taxonomy" id="425828"/>
    <lineage>
        <taxon>Eukaryota</taxon>
        <taxon>Viridiplantae</taxon>
        <taxon>Streptophyta</taxon>
        <taxon>Embryophyta</taxon>
        <taxon>Tracheophyta</taxon>
        <taxon>Spermatophyta</taxon>
        <taxon>Magnoliopsida</taxon>
        <taxon>eudicotyledons</taxon>
        <taxon>Gunneridae</taxon>
        <taxon>Pentapetalae</taxon>
        <taxon>rosids</taxon>
        <taxon>fabids</taxon>
        <taxon>Fagales</taxon>
        <taxon>Fagaceae</taxon>
        <taxon>Lithocarpus</taxon>
    </lineage>
</organism>
<protein>
    <recommendedName>
        <fullName evidence="1">C2 domain-containing protein</fullName>
    </recommendedName>
</protein>
<feature type="domain" description="C2" evidence="1">
    <location>
        <begin position="1"/>
        <end position="118"/>
    </location>
</feature>
<keyword evidence="3" id="KW-1185">Reference proteome</keyword>
<dbReference type="InterPro" id="IPR035892">
    <property type="entry name" value="C2_domain_sf"/>
</dbReference>
<proteinExistence type="predicted"/>
<reference evidence="2 3" key="1">
    <citation type="submission" date="2024-01" db="EMBL/GenBank/DDBJ databases">
        <title>A telomere-to-telomere, gap-free genome of sweet tea (Lithocarpus litseifolius).</title>
        <authorList>
            <person name="Zhou J."/>
        </authorList>
    </citation>
    <scope>NUCLEOTIDE SEQUENCE [LARGE SCALE GENOMIC DNA]</scope>
    <source>
        <strain evidence="2">Zhou-2022a</strain>
        <tissue evidence="2">Leaf</tissue>
    </source>
</reference>
<dbReference type="Pfam" id="PF00168">
    <property type="entry name" value="C2"/>
    <property type="match status" value="1"/>
</dbReference>
<evidence type="ECO:0000259" key="1">
    <source>
        <dbReference type="PROSITE" id="PS50004"/>
    </source>
</evidence>
<dbReference type="PANTHER" id="PTHR32246:SF173">
    <property type="entry name" value="C2 DOMAIN-CONTAINING PROTEIN"/>
    <property type="match status" value="1"/>
</dbReference>
<evidence type="ECO:0000313" key="3">
    <source>
        <dbReference type="Proteomes" id="UP001459277"/>
    </source>
</evidence>
<dbReference type="SMART" id="SM00239">
    <property type="entry name" value="C2"/>
    <property type="match status" value="1"/>
</dbReference>
<dbReference type="PROSITE" id="PS50004">
    <property type="entry name" value="C2"/>
    <property type="match status" value="1"/>
</dbReference>
<dbReference type="Proteomes" id="UP001459277">
    <property type="component" value="Unassembled WGS sequence"/>
</dbReference>
<sequence length="215" mass="23811">MSYGPLELVIQSAQGLKYVNHLKKMKPYAVVFIRDHNNILHSPERKTSIDSEGGSNPTWNFKVKFTINLAIAQENHLDLVVKIKSRRKTHGLRDKDIGEVRVLISELLKCFGDDDDAAEDEKHMSKNIVTSDGEAQGALAFSYKFGRTVDHPPPDPNVRQRPKRGAKGFVGPFFEGLGEGLGSGLMGLMVAVGTAIFGPDDDNEQPDDDNEDEYT</sequence>
<accession>A0AAW2D8H0</accession>
<dbReference type="PANTHER" id="PTHR32246">
    <property type="entry name" value="INGRESSION PROTEIN FIC1"/>
    <property type="match status" value="1"/>
</dbReference>
<dbReference type="SUPFAM" id="SSF49562">
    <property type="entry name" value="C2 domain (Calcium/lipid-binding domain, CaLB)"/>
    <property type="match status" value="1"/>
</dbReference>
<dbReference type="AlphaFoldDB" id="A0AAW2D8H0"/>
<evidence type="ECO:0000313" key="2">
    <source>
        <dbReference type="EMBL" id="KAL0005983.1"/>
    </source>
</evidence>
<dbReference type="InterPro" id="IPR000008">
    <property type="entry name" value="C2_dom"/>
</dbReference>
<dbReference type="InterPro" id="IPR044750">
    <property type="entry name" value="C2_SRC2/BAP"/>
</dbReference>
<name>A0AAW2D8H0_9ROSI</name>
<dbReference type="EMBL" id="JAZDWU010000004">
    <property type="protein sequence ID" value="KAL0005983.1"/>
    <property type="molecule type" value="Genomic_DNA"/>
</dbReference>
<dbReference type="CDD" id="cd04051">
    <property type="entry name" value="C2_SRC2_like"/>
    <property type="match status" value="1"/>
</dbReference>
<comment type="caution">
    <text evidence="2">The sequence shown here is derived from an EMBL/GenBank/DDBJ whole genome shotgun (WGS) entry which is preliminary data.</text>
</comment>
<dbReference type="Gene3D" id="2.60.40.150">
    <property type="entry name" value="C2 domain"/>
    <property type="match status" value="1"/>
</dbReference>